<gene>
    <name evidence="1" type="ORF">FGIG_06470</name>
</gene>
<dbReference type="EMBL" id="SUNJ01006173">
    <property type="protein sequence ID" value="TPP63024.1"/>
    <property type="molecule type" value="Genomic_DNA"/>
</dbReference>
<protein>
    <submittedName>
        <fullName evidence="1">Uncharacterized protein</fullName>
    </submittedName>
</protein>
<evidence type="ECO:0000313" key="1">
    <source>
        <dbReference type="EMBL" id="TPP63024.1"/>
    </source>
</evidence>
<reference evidence="1 2" key="1">
    <citation type="submission" date="2019-04" db="EMBL/GenBank/DDBJ databases">
        <title>Annotation for the trematode Fasciola gigantica.</title>
        <authorList>
            <person name="Choi Y.-J."/>
        </authorList>
    </citation>
    <scope>NUCLEOTIDE SEQUENCE [LARGE SCALE GENOMIC DNA]</scope>
    <source>
        <strain evidence="1">Uganda_cow_1</strain>
    </source>
</reference>
<dbReference type="Proteomes" id="UP000316759">
    <property type="component" value="Unassembled WGS sequence"/>
</dbReference>
<dbReference type="AlphaFoldDB" id="A0A504YNW7"/>
<proteinExistence type="predicted"/>
<evidence type="ECO:0000313" key="2">
    <source>
        <dbReference type="Proteomes" id="UP000316759"/>
    </source>
</evidence>
<sequence length="110" mass="12728">MVSQVIAYHREDKRYFAVGPEWNSIVSMEDLTDRLTGISLSEYRNDMDGKNHTNATYIPQEETHKFTKNLSAMMCTEFPTDDWNCESFPHSRFVVRVVLGTICSKFVNVV</sequence>
<organism evidence="1 2">
    <name type="scientific">Fasciola gigantica</name>
    <name type="common">Giant liver fluke</name>
    <dbReference type="NCBI Taxonomy" id="46835"/>
    <lineage>
        <taxon>Eukaryota</taxon>
        <taxon>Metazoa</taxon>
        <taxon>Spiralia</taxon>
        <taxon>Lophotrochozoa</taxon>
        <taxon>Platyhelminthes</taxon>
        <taxon>Trematoda</taxon>
        <taxon>Digenea</taxon>
        <taxon>Plagiorchiida</taxon>
        <taxon>Echinostomata</taxon>
        <taxon>Echinostomatoidea</taxon>
        <taxon>Fasciolidae</taxon>
        <taxon>Fasciola</taxon>
    </lineage>
</organism>
<accession>A0A504YNW7</accession>
<comment type="caution">
    <text evidence="1">The sequence shown here is derived from an EMBL/GenBank/DDBJ whole genome shotgun (WGS) entry which is preliminary data.</text>
</comment>
<keyword evidence="2" id="KW-1185">Reference proteome</keyword>
<name>A0A504YNW7_FASGI</name>